<accession>A0A6V8LRU6</accession>
<feature type="domain" description="Response regulatory" evidence="3">
    <location>
        <begin position="3"/>
        <end position="127"/>
    </location>
</feature>
<dbReference type="PANTHER" id="PTHR44591:SF3">
    <property type="entry name" value="RESPONSE REGULATORY DOMAIN-CONTAINING PROTEIN"/>
    <property type="match status" value="1"/>
</dbReference>
<keyword evidence="5" id="KW-1185">Reference proteome</keyword>
<keyword evidence="1 2" id="KW-0597">Phosphoprotein</keyword>
<reference evidence="4 5" key="2">
    <citation type="submission" date="2020-05" db="EMBL/GenBank/DDBJ databases">
        <title>Draft genome sequence of Desulfovibrio sp. strainFSS-1.</title>
        <authorList>
            <person name="Shimoshige H."/>
            <person name="Kobayashi H."/>
            <person name="Maekawa T."/>
        </authorList>
    </citation>
    <scope>NUCLEOTIDE SEQUENCE [LARGE SCALE GENOMIC DNA]</scope>
    <source>
        <strain evidence="4 5">SIID29052-01</strain>
    </source>
</reference>
<dbReference type="Proteomes" id="UP000494245">
    <property type="component" value="Unassembled WGS sequence"/>
</dbReference>
<comment type="caution">
    <text evidence="4">The sequence shown here is derived from an EMBL/GenBank/DDBJ whole genome shotgun (WGS) entry which is preliminary data.</text>
</comment>
<keyword evidence="4" id="KW-0378">Hydrolase</keyword>
<gene>
    <name evidence="4" type="primary">cheB_1</name>
    <name evidence="4" type="ORF">NNJEOMEG_01534</name>
</gene>
<reference evidence="4 5" key="1">
    <citation type="submission" date="2020-04" db="EMBL/GenBank/DDBJ databases">
        <authorList>
            <consortium name="Desulfovibrio sp. FSS-1 genome sequencing consortium"/>
            <person name="Shimoshige H."/>
            <person name="Kobayashi H."/>
            <person name="Maekawa T."/>
        </authorList>
    </citation>
    <scope>NUCLEOTIDE SEQUENCE [LARGE SCALE GENOMIC DNA]</scope>
    <source>
        <strain evidence="4 5">SIID29052-01</strain>
    </source>
</reference>
<proteinExistence type="predicted"/>
<dbReference type="EC" id="3.1.1.61" evidence="4"/>
<sequence>MPRFLITDDDEVAHAFLRHVLLALGEVSHAFSGQGAVEACGRALDEGRPFDVVFLDVLMPGMDGVQTLNAVQARHDEAGAKRPGFVLATCLSLSTPPLDALPPGPHWTHLHKPFDRREALAALGVLGLAQPPAAEEGEDFW</sequence>
<protein>
    <submittedName>
        <fullName evidence="4">Chemotaxis response regulator protein-glutamate methylesterase</fullName>
        <ecNumber evidence="4">3.1.1.61</ecNumber>
    </submittedName>
</protein>
<dbReference type="InterPro" id="IPR011006">
    <property type="entry name" value="CheY-like_superfamily"/>
</dbReference>
<dbReference type="PROSITE" id="PS50110">
    <property type="entry name" value="RESPONSE_REGULATORY"/>
    <property type="match status" value="1"/>
</dbReference>
<dbReference type="AlphaFoldDB" id="A0A6V8LRU6"/>
<dbReference type="EMBL" id="BLTE01000006">
    <property type="protein sequence ID" value="GFK93700.1"/>
    <property type="molecule type" value="Genomic_DNA"/>
</dbReference>
<name>A0A6V8LRU6_9BACT</name>
<evidence type="ECO:0000313" key="5">
    <source>
        <dbReference type="Proteomes" id="UP000494245"/>
    </source>
</evidence>
<dbReference type="InterPro" id="IPR050595">
    <property type="entry name" value="Bact_response_regulator"/>
</dbReference>
<evidence type="ECO:0000256" key="2">
    <source>
        <dbReference type="PROSITE-ProRule" id="PRU00169"/>
    </source>
</evidence>
<feature type="modified residue" description="4-aspartylphosphate" evidence="2">
    <location>
        <position position="56"/>
    </location>
</feature>
<dbReference type="GO" id="GO:0008984">
    <property type="term" value="F:protein-glutamate methylesterase activity"/>
    <property type="evidence" value="ECO:0007669"/>
    <property type="project" value="UniProtKB-EC"/>
</dbReference>
<organism evidence="4 5">
    <name type="scientific">Fundidesulfovibrio magnetotacticus</name>
    <dbReference type="NCBI Taxonomy" id="2730080"/>
    <lineage>
        <taxon>Bacteria</taxon>
        <taxon>Pseudomonadati</taxon>
        <taxon>Thermodesulfobacteriota</taxon>
        <taxon>Desulfovibrionia</taxon>
        <taxon>Desulfovibrionales</taxon>
        <taxon>Desulfovibrionaceae</taxon>
        <taxon>Fundidesulfovibrio</taxon>
    </lineage>
</organism>
<dbReference type="SUPFAM" id="SSF52172">
    <property type="entry name" value="CheY-like"/>
    <property type="match status" value="1"/>
</dbReference>
<evidence type="ECO:0000259" key="3">
    <source>
        <dbReference type="PROSITE" id="PS50110"/>
    </source>
</evidence>
<dbReference type="GO" id="GO:0000160">
    <property type="term" value="P:phosphorelay signal transduction system"/>
    <property type="evidence" value="ECO:0007669"/>
    <property type="project" value="InterPro"/>
</dbReference>
<dbReference type="SMART" id="SM00448">
    <property type="entry name" value="REC"/>
    <property type="match status" value="1"/>
</dbReference>
<dbReference type="Pfam" id="PF00072">
    <property type="entry name" value="Response_reg"/>
    <property type="match status" value="1"/>
</dbReference>
<dbReference type="Gene3D" id="3.40.50.2300">
    <property type="match status" value="1"/>
</dbReference>
<dbReference type="PANTHER" id="PTHR44591">
    <property type="entry name" value="STRESS RESPONSE REGULATOR PROTEIN 1"/>
    <property type="match status" value="1"/>
</dbReference>
<dbReference type="RefSeq" id="WP_173083007.1">
    <property type="nucleotide sequence ID" value="NZ_BLTE01000006.1"/>
</dbReference>
<dbReference type="InterPro" id="IPR001789">
    <property type="entry name" value="Sig_transdc_resp-reg_receiver"/>
</dbReference>
<evidence type="ECO:0000256" key="1">
    <source>
        <dbReference type="ARBA" id="ARBA00022553"/>
    </source>
</evidence>
<evidence type="ECO:0000313" key="4">
    <source>
        <dbReference type="EMBL" id="GFK93700.1"/>
    </source>
</evidence>